<comment type="caution">
    <text evidence="1">The sequence shown here is derived from an EMBL/GenBank/DDBJ whole genome shotgun (WGS) entry which is preliminary data.</text>
</comment>
<dbReference type="Gene3D" id="2.60.40.10">
    <property type="entry name" value="Immunoglobulins"/>
    <property type="match status" value="1"/>
</dbReference>
<dbReference type="PROSITE" id="PS51257">
    <property type="entry name" value="PROKAR_LIPOPROTEIN"/>
    <property type="match status" value="1"/>
</dbReference>
<dbReference type="InterPro" id="IPR013783">
    <property type="entry name" value="Ig-like_fold"/>
</dbReference>
<dbReference type="AlphaFoldDB" id="A0A532V709"/>
<protein>
    <submittedName>
        <fullName evidence="1">Uncharacterized protein</fullName>
    </submittedName>
</protein>
<name>A0A532V709_UNCT6</name>
<evidence type="ECO:0000313" key="2">
    <source>
        <dbReference type="Proteomes" id="UP000317778"/>
    </source>
</evidence>
<reference evidence="1 2" key="1">
    <citation type="submission" date="2017-06" db="EMBL/GenBank/DDBJ databases">
        <title>Novel microbial phyla capable of carbon fixation and sulfur reduction in deep-sea sediments.</title>
        <authorList>
            <person name="Huang J."/>
            <person name="Baker B."/>
            <person name="Wang Y."/>
        </authorList>
    </citation>
    <scope>NUCLEOTIDE SEQUENCE [LARGE SCALE GENOMIC DNA]</scope>
    <source>
        <strain evidence="1">B3_TA06</strain>
    </source>
</reference>
<evidence type="ECO:0000313" key="1">
    <source>
        <dbReference type="EMBL" id="TKJ42985.1"/>
    </source>
</evidence>
<dbReference type="Proteomes" id="UP000317778">
    <property type="component" value="Unassembled WGS sequence"/>
</dbReference>
<organism evidence="1 2">
    <name type="scientific">candidate division TA06 bacterium B3_TA06</name>
    <dbReference type="NCBI Taxonomy" id="2012487"/>
    <lineage>
        <taxon>Bacteria</taxon>
        <taxon>Bacteria division TA06</taxon>
    </lineage>
</organism>
<accession>A0A532V709</accession>
<gene>
    <name evidence="1" type="ORF">CEE36_05735</name>
</gene>
<proteinExistence type="predicted"/>
<sequence length="276" mass="29553">MKKVLSLALLVAAGAFIMSVVGCGPIPVVPTPTGFTGVATDDGAGVKLSWNTVTVEGEDVTYTVSFEDTELLDEITATEYIDTDPGKAGKYEIIAVAGGEESDPAEFSTEPITIETKSAWELNGQGNSGITFNVIGKTIDLYSMAVTSNDLDKVDCYFSNWEAGTTEFPGPYYLASPSEIVDDPGKLDYDFDAWRVTGISNALEGDIEAIDTVPGTKAQTGEENYFNVTEVTINSAYAVSNQDDYFGIIEVTNIDDATGEVSFKATFQPIQGLRLF</sequence>
<dbReference type="EMBL" id="NJBO01000007">
    <property type="protein sequence ID" value="TKJ42985.1"/>
    <property type="molecule type" value="Genomic_DNA"/>
</dbReference>